<dbReference type="EMBL" id="JACTAM010000004">
    <property type="protein sequence ID" value="KAI2665382.1"/>
    <property type="molecule type" value="Genomic_DNA"/>
</dbReference>
<dbReference type="InterPro" id="IPR008936">
    <property type="entry name" value="Rho_GTPase_activation_prot"/>
</dbReference>
<name>A0ABQ8MSN9_LABRO</name>
<organism evidence="2 3">
    <name type="scientific">Labeo rohita</name>
    <name type="common">Indian major carp</name>
    <name type="synonym">Cyprinus rohita</name>
    <dbReference type="NCBI Taxonomy" id="84645"/>
    <lineage>
        <taxon>Eukaryota</taxon>
        <taxon>Metazoa</taxon>
        <taxon>Chordata</taxon>
        <taxon>Craniata</taxon>
        <taxon>Vertebrata</taxon>
        <taxon>Euteleostomi</taxon>
        <taxon>Actinopterygii</taxon>
        <taxon>Neopterygii</taxon>
        <taxon>Teleostei</taxon>
        <taxon>Ostariophysi</taxon>
        <taxon>Cypriniformes</taxon>
        <taxon>Cyprinidae</taxon>
        <taxon>Labeoninae</taxon>
        <taxon>Labeonini</taxon>
        <taxon>Labeo</taxon>
    </lineage>
</organism>
<feature type="region of interest" description="Disordered" evidence="1">
    <location>
        <begin position="18"/>
        <end position="62"/>
    </location>
</feature>
<dbReference type="Proteomes" id="UP000830375">
    <property type="component" value="Unassembled WGS sequence"/>
</dbReference>
<proteinExistence type="predicted"/>
<accession>A0ABQ8MSN9</accession>
<evidence type="ECO:0000313" key="3">
    <source>
        <dbReference type="Proteomes" id="UP000830375"/>
    </source>
</evidence>
<reference evidence="2 3" key="1">
    <citation type="submission" date="2022-01" db="EMBL/GenBank/DDBJ databases">
        <title>A high-quality chromosome-level genome assembly of rohu carp, Labeo rohita.</title>
        <authorList>
            <person name="Arick M.A. II"/>
            <person name="Hsu C.-Y."/>
            <person name="Magbanua Z."/>
            <person name="Pechanova O."/>
            <person name="Grover C."/>
            <person name="Miller E."/>
            <person name="Thrash A."/>
            <person name="Ezzel L."/>
            <person name="Alam S."/>
            <person name="Benzie J."/>
            <person name="Hamilton M."/>
            <person name="Karsi A."/>
            <person name="Lawrence M.L."/>
            <person name="Peterson D.G."/>
        </authorList>
    </citation>
    <scope>NUCLEOTIDE SEQUENCE [LARGE SCALE GENOMIC DNA]</scope>
    <source>
        <strain evidence="3">BAU-BD-2019</strain>
        <tissue evidence="2">Blood</tissue>
    </source>
</reference>
<keyword evidence="3" id="KW-1185">Reference proteome</keyword>
<dbReference type="Gene3D" id="1.10.506.10">
    <property type="entry name" value="GTPase Activation - p120gap, domain 1"/>
    <property type="match status" value="1"/>
</dbReference>
<protein>
    <submittedName>
        <fullName evidence="2">Plexin-C1</fullName>
    </submittedName>
</protein>
<gene>
    <name evidence="2" type="ORF">H4Q32_021649</name>
</gene>
<comment type="caution">
    <text evidence="2">The sequence shown here is derived from an EMBL/GenBank/DDBJ whole genome shotgun (WGS) entry which is preliminary data.</text>
</comment>
<evidence type="ECO:0000256" key="1">
    <source>
        <dbReference type="SAM" id="MobiDB-lite"/>
    </source>
</evidence>
<evidence type="ECO:0000313" key="2">
    <source>
        <dbReference type="EMBL" id="KAI2665382.1"/>
    </source>
</evidence>
<sequence length="109" mass="11986">MYSGISVDFGAPWRPALSYRGNGGPSAESDGPVQQCKSQTSPAPHRVHSGEASDQLDQISKGPVDSVTERALYTLNEDWLLCEAQNFEALVSISSFTVSFMQMRKYLQK</sequence>